<evidence type="ECO:0000313" key="2">
    <source>
        <dbReference type="EMBL" id="GBO20837.1"/>
    </source>
</evidence>
<protein>
    <submittedName>
        <fullName evidence="1">Uncharacterized protein</fullName>
    </submittedName>
</protein>
<comment type="caution">
    <text evidence="1">The sequence shown here is derived from an EMBL/GenBank/DDBJ whole genome shotgun (WGS) entry which is preliminary data.</text>
</comment>
<name>A0A4Y2V8H9_ARAVE</name>
<dbReference type="AlphaFoldDB" id="A0A4Y2V8H9"/>
<dbReference type="EMBL" id="BGPR01044158">
    <property type="protein sequence ID" value="GBO20873.1"/>
    <property type="molecule type" value="Genomic_DNA"/>
</dbReference>
<evidence type="ECO:0000313" key="4">
    <source>
        <dbReference type="EMBL" id="GBO20873.1"/>
    </source>
</evidence>
<dbReference type="EMBL" id="BGPR01044125">
    <property type="protein sequence ID" value="GBO20822.1"/>
    <property type="molecule type" value="Genomic_DNA"/>
</dbReference>
<dbReference type="EMBL" id="BGPR01044133">
    <property type="protein sequence ID" value="GBO20841.1"/>
    <property type="molecule type" value="Genomic_DNA"/>
</dbReference>
<dbReference type="EMBL" id="BGPR01044131">
    <property type="protein sequence ID" value="GBO20837.1"/>
    <property type="molecule type" value="Genomic_DNA"/>
</dbReference>
<gene>
    <name evidence="1" type="ORF">AVEN_254478_1</name>
    <name evidence="4" type="ORF">AVEN_263986_1</name>
    <name evidence="2" type="ORF">AVEN_26934_1</name>
    <name evidence="3" type="ORF">AVEN_274385_1</name>
</gene>
<organism evidence="1 5">
    <name type="scientific">Araneus ventricosus</name>
    <name type="common">Orbweaver spider</name>
    <name type="synonym">Epeira ventricosa</name>
    <dbReference type="NCBI Taxonomy" id="182803"/>
    <lineage>
        <taxon>Eukaryota</taxon>
        <taxon>Metazoa</taxon>
        <taxon>Ecdysozoa</taxon>
        <taxon>Arthropoda</taxon>
        <taxon>Chelicerata</taxon>
        <taxon>Arachnida</taxon>
        <taxon>Araneae</taxon>
        <taxon>Araneomorphae</taxon>
        <taxon>Entelegynae</taxon>
        <taxon>Araneoidea</taxon>
        <taxon>Araneidae</taxon>
        <taxon>Araneus</taxon>
    </lineage>
</organism>
<proteinExistence type="predicted"/>
<sequence length="136" mass="15502">MDSLDYSPSFDAFRVLLRSAVREEIAGHTYIYTYIHNNDAIIFPLVTKLAGIVIFEVFKKHGALGGTRGSRHRGVYGYWGGALQSPIATRYDGSGLRKERGQNQGNCGRRRREELTREIGRHQVSQNEDYYVLKHV</sequence>
<accession>A0A4Y2V8H9</accession>
<evidence type="ECO:0000313" key="1">
    <source>
        <dbReference type="EMBL" id="GBO20822.1"/>
    </source>
</evidence>
<dbReference type="Proteomes" id="UP000499080">
    <property type="component" value="Unassembled WGS sequence"/>
</dbReference>
<keyword evidence="5" id="KW-1185">Reference proteome</keyword>
<evidence type="ECO:0000313" key="3">
    <source>
        <dbReference type="EMBL" id="GBO20841.1"/>
    </source>
</evidence>
<evidence type="ECO:0000313" key="5">
    <source>
        <dbReference type="Proteomes" id="UP000499080"/>
    </source>
</evidence>
<reference evidence="1 5" key="1">
    <citation type="journal article" date="2019" name="Sci. Rep.">
        <title>Orb-weaving spider Araneus ventricosus genome elucidates the spidroin gene catalogue.</title>
        <authorList>
            <person name="Kono N."/>
            <person name="Nakamura H."/>
            <person name="Ohtoshi R."/>
            <person name="Moran D.A.P."/>
            <person name="Shinohara A."/>
            <person name="Yoshida Y."/>
            <person name="Fujiwara M."/>
            <person name="Mori M."/>
            <person name="Tomita M."/>
            <person name="Arakawa K."/>
        </authorList>
    </citation>
    <scope>NUCLEOTIDE SEQUENCE [LARGE SCALE GENOMIC DNA]</scope>
</reference>